<dbReference type="RefSeq" id="WP_066138860.1">
    <property type="nucleotide sequence ID" value="NZ_CBCSGM010000001.1"/>
</dbReference>
<feature type="transmembrane region" description="Helical" evidence="1">
    <location>
        <begin position="12"/>
        <end position="35"/>
    </location>
</feature>
<evidence type="ECO:0000256" key="1">
    <source>
        <dbReference type="SAM" id="Phobius"/>
    </source>
</evidence>
<name>A0A2X4W8S5_LEDLE</name>
<evidence type="ECO:0000313" key="2">
    <source>
        <dbReference type="EMBL" id="SQI59403.1"/>
    </source>
</evidence>
<keyword evidence="1" id="KW-0472">Membrane</keyword>
<feature type="transmembrane region" description="Helical" evidence="1">
    <location>
        <begin position="153"/>
        <end position="171"/>
    </location>
</feature>
<accession>A0A2X4W8S5</accession>
<organism evidence="2 3">
    <name type="scientific">Lederbergia lenta</name>
    <name type="common">Bacillus lentus</name>
    <dbReference type="NCBI Taxonomy" id="1467"/>
    <lineage>
        <taxon>Bacteria</taxon>
        <taxon>Bacillati</taxon>
        <taxon>Bacillota</taxon>
        <taxon>Bacilli</taxon>
        <taxon>Bacillales</taxon>
        <taxon>Bacillaceae</taxon>
        <taxon>Lederbergia</taxon>
    </lineage>
</organism>
<sequence>MSGFTRYQFISYIRSLKIVPPLTVFGAWVIIFYTYKGVPILSSYAVTSLAIYLVMTWVTIGIFSIEGETEKHLLFVQLGSKHHYLWGKWAICLIISSFFMLFAIVYPVLMNNFKETIQPIHFGLSIYSHFFLAIFGIIVGSFFSITSFASTKYTWLLAMLVVTISISYEGIVEKVALFKWILLLFPPVVHVIKYLSGNDAVTIKLDFWLIASFAFVYTIISFIVVSKMFLQKEK</sequence>
<feature type="transmembrane region" description="Helical" evidence="1">
    <location>
        <begin position="177"/>
        <end position="195"/>
    </location>
</feature>
<protein>
    <submittedName>
        <fullName evidence="2">ABC transporter permease</fullName>
    </submittedName>
</protein>
<feature type="transmembrane region" description="Helical" evidence="1">
    <location>
        <begin position="41"/>
        <end position="65"/>
    </location>
</feature>
<dbReference type="KEGG" id="blen:NCTC4824_02359"/>
<feature type="transmembrane region" description="Helical" evidence="1">
    <location>
        <begin position="207"/>
        <end position="230"/>
    </location>
</feature>
<feature type="transmembrane region" description="Helical" evidence="1">
    <location>
        <begin position="86"/>
        <end position="106"/>
    </location>
</feature>
<keyword evidence="1" id="KW-0812">Transmembrane</keyword>
<reference evidence="2 3" key="1">
    <citation type="submission" date="2018-06" db="EMBL/GenBank/DDBJ databases">
        <authorList>
            <consortium name="Pathogen Informatics"/>
            <person name="Doyle S."/>
        </authorList>
    </citation>
    <scope>NUCLEOTIDE SEQUENCE [LARGE SCALE GENOMIC DNA]</scope>
    <source>
        <strain evidence="2 3">NCTC4824</strain>
    </source>
</reference>
<gene>
    <name evidence="2" type="ORF">NCTC4824_02359</name>
</gene>
<evidence type="ECO:0000313" key="3">
    <source>
        <dbReference type="Proteomes" id="UP000249134"/>
    </source>
</evidence>
<dbReference type="Proteomes" id="UP000249134">
    <property type="component" value="Chromosome 1"/>
</dbReference>
<keyword evidence="1" id="KW-1133">Transmembrane helix</keyword>
<proteinExistence type="predicted"/>
<dbReference type="AlphaFoldDB" id="A0A2X4W8S5"/>
<feature type="transmembrane region" description="Helical" evidence="1">
    <location>
        <begin position="126"/>
        <end position="146"/>
    </location>
</feature>
<dbReference type="STRING" id="1348624.GCA_001591545_01410"/>
<dbReference type="EMBL" id="LS483476">
    <property type="protein sequence ID" value="SQI59403.1"/>
    <property type="molecule type" value="Genomic_DNA"/>
</dbReference>
<keyword evidence="3" id="KW-1185">Reference proteome</keyword>